<evidence type="ECO:0000313" key="3">
    <source>
        <dbReference type="EMBL" id="NML41075.1"/>
    </source>
</evidence>
<gene>
    <name evidence="3" type="ORF">HHL17_28030</name>
</gene>
<accession>A0A848GR27</accession>
<dbReference type="InterPro" id="IPR032508">
    <property type="entry name" value="FecR_C"/>
</dbReference>
<dbReference type="GO" id="GO:0016989">
    <property type="term" value="F:sigma factor antagonist activity"/>
    <property type="evidence" value="ECO:0007669"/>
    <property type="project" value="TreeGrafter"/>
</dbReference>
<feature type="domain" description="Protein FecR C-terminal" evidence="2">
    <location>
        <begin position="262"/>
        <end position="329"/>
    </location>
</feature>
<comment type="caution">
    <text evidence="3">The sequence shown here is derived from an EMBL/GenBank/DDBJ whole genome shotgun (WGS) entry which is preliminary data.</text>
</comment>
<dbReference type="InterPro" id="IPR006860">
    <property type="entry name" value="FecR"/>
</dbReference>
<dbReference type="PANTHER" id="PTHR30273:SF2">
    <property type="entry name" value="PROTEIN FECR"/>
    <property type="match status" value="1"/>
</dbReference>
<evidence type="ECO:0000313" key="4">
    <source>
        <dbReference type="Proteomes" id="UP000583266"/>
    </source>
</evidence>
<dbReference type="Proteomes" id="UP000583266">
    <property type="component" value="Unassembled WGS sequence"/>
</dbReference>
<dbReference type="Pfam" id="PF16344">
    <property type="entry name" value="FecR_C"/>
    <property type="match status" value="1"/>
</dbReference>
<evidence type="ECO:0000259" key="1">
    <source>
        <dbReference type="Pfam" id="PF04773"/>
    </source>
</evidence>
<name>A0A848GR27_9BACT</name>
<proteinExistence type="predicted"/>
<dbReference type="RefSeq" id="WP_169228133.1">
    <property type="nucleotide sequence ID" value="NZ_JABBGC010000003.1"/>
</dbReference>
<protein>
    <submittedName>
        <fullName evidence="3">DUF4974 domain-containing protein</fullName>
    </submittedName>
</protein>
<dbReference type="Pfam" id="PF04773">
    <property type="entry name" value="FecR"/>
    <property type="match status" value="1"/>
</dbReference>
<dbReference type="InterPro" id="IPR012373">
    <property type="entry name" value="Ferrdict_sens_TM"/>
</dbReference>
<dbReference type="EMBL" id="JABBGC010000003">
    <property type="protein sequence ID" value="NML41075.1"/>
    <property type="molecule type" value="Genomic_DNA"/>
</dbReference>
<dbReference type="AlphaFoldDB" id="A0A848GR27"/>
<dbReference type="PIRSF" id="PIRSF018266">
    <property type="entry name" value="FecR"/>
    <property type="match status" value="1"/>
</dbReference>
<feature type="domain" description="FecR protein" evidence="1">
    <location>
        <begin position="128"/>
        <end position="216"/>
    </location>
</feature>
<evidence type="ECO:0000259" key="2">
    <source>
        <dbReference type="Pfam" id="PF16344"/>
    </source>
</evidence>
<organism evidence="3 4">
    <name type="scientific">Chitinophaga fulva</name>
    <dbReference type="NCBI Taxonomy" id="2728842"/>
    <lineage>
        <taxon>Bacteria</taxon>
        <taxon>Pseudomonadati</taxon>
        <taxon>Bacteroidota</taxon>
        <taxon>Chitinophagia</taxon>
        <taxon>Chitinophagales</taxon>
        <taxon>Chitinophagaceae</taxon>
        <taxon>Chitinophaga</taxon>
    </lineage>
</organism>
<reference evidence="3 4" key="1">
    <citation type="submission" date="2020-04" db="EMBL/GenBank/DDBJ databases">
        <title>Chitinophaga sp. G-6-1-13 sp. nov., isolated from soil.</title>
        <authorList>
            <person name="Dahal R.H."/>
            <person name="Chaudhary D.K."/>
        </authorList>
    </citation>
    <scope>NUCLEOTIDE SEQUENCE [LARGE SCALE GENOMIC DNA]</scope>
    <source>
        <strain evidence="3 4">G-6-1-13</strain>
    </source>
</reference>
<dbReference type="Gene3D" id="2.60.120.1440">
    <property type="match status" value="1"/>
</dbReference>
<dbReference type="PANTHER" id="PTHR30273">
    <property type="entry name" value="PERIPLASMIC SIGNAL SENSOR AND SIGMA FACTOR ACTIVATOR FECR-RELATED"/>
    <property type="match status" value="1"/>
</dbReference>
<keyword evidence="4" id="KW-1185">Reference proteome</keyword>
<sequence>MSQQKAADQALFKQYLDGECTKEQLLIIQQYLTDKAYTESIQSLMAAEWQQIQAEQHVATSSLQDRYQLFLAKTHQTTPVRSLWAGWRRVAAAVTLLLVSGAAAYHWYSTPSKVSKVAGQWTLLENPPGKRSRILLPDSSIVYLAGGSKLRYPAGYGNNHRQLFLEGEAYFMVKHDTTPFKVTTGKITTVDVGTAFNIRFLKNQPEISIAVAEGMVDVVSPSHQLASLTRLQQLRYNIYTGATKRTLLEHEAQIGSWREGVLVFRNQPLREVAAELERFYGVTIRFVQPDLADISMITTFRNVPLHEALNILSLTAMVHCKQEGNVVKISRTK</sequence>
<dbReference type="Gene3D" id="3.55.50.30">
    <property type="match status" value="1"/>
</dbReference>